<dbReference type="EMBL" id="ABXU01000069">
    <property type="protein sequence ID" value="EEB32748.1"/>
    <property type="molecule type" value="Genomic_DNA"/>
</dbReference>
<name>B6WW90_9BACT</name>
<dbReference type="Proteomes" id="UP000003676">
    <property type="component" value="Unassembled WGS sequence"/>
</dbReference>
<sequence>MSFPAAILFLMAAHVSPVRREPGTGPLPKASSRCPRRAAAGRGSGRYFREPVSRSLFQPSTSWASGPENA</sequence>
<evidence type="ECO:0000256" key="1">
    <source>
        <dbReference type="SAM" id="MobiDB-lite"/>
    </source>
</evidence>
<comment type="caution">
    <text evidence="2">The sequence shown here is derived from an EMBL/GenBank/DDBJ whole genome shotgun (WGS) entry which is preliminary data.</text>
</comment>
<feature type="compositionally biased region" description="Low complexity" evidence="1">
    <location>
        <begin position="30"/>
        <end position="41"/>
    </location>
</feature>
<protein>
    <submittedName>
        <fullName evidence="2">Uncharacterized protein</fullName>
    </submittedName>
</protein>
<gene>
    <name evidence="2" type="ORF">DESPIG_02358</name>
</gene>
<feature type="region of interest" description="Disordered" evidence="1">
    <location>
        <begin position="18"/>
        <end position="53"/>
    </location>
</feature>
<reference evidence="2 3" key="1">
    <citation type="submission" date="2008-10" db="EMBL/GenBank/DDBJ databases">
        <title>Draft genome sequence of Desulvovibrio piger (ATCC 29098).</title>
        <authorList>
            <person name="Sudarsanam P."/>
            <person name="Ley R."/>
            <person name="Guruge J."/>
            <person name="Turnbaugh P.J."/>
            <person name="Mahowald M."/>
            <person name="Liep D."/>
            <person name="Gordon J."/>
        </authorList>
    </citation>
    <scope>NUCLEOTIDE SEQUENCE [LARGE SCALE GENOMIC DNA]</scope>
    <source>
        <strain evidence="2 3">ATCC 29098</strain>
    </source>
</reference>
<organism evidence="2 3">
    <name type="scientific">Desulfovibrio piger ATCC 29098</name>
    <dbReference type="NCBI Taxonomy" id="411464"/>
    <lineage>
        <taxon>Bacteria</taxon>
        <taxon>Pseudomonadati</taxon>
        <taxon>Thermodesulfobacteriota</taxon>
        <taxon>Desulfovibrionia</taxon>
        <taxon>Desulfovibrionales</taxon>
        <taxon>Desulfovibrionaceae</taxon>
        <taxon>Desulfovibrio</taxon>
    </lineage>
</organism>
<accession>B6WW90</accession>
<reference evidence="2 3" key="2">
    <citation type="submission" date="2008-10" db="EMBL/GenBank/DDBJ databases">
        <authorList>
            <person name="Fulton L."/>
            <person name="Clifton S."/>
            <person name="Fulton B."/>
            <person name="Xu J."/>
            <person name="Minx P."/>
            <person name="Pepin K.H."/>
            <person name="Johnson M."/>
            <person name="Bhonagiri V."/>
            <person name="Nash W.E."/>
            <person name="Mardis E.R."/>
            <person name="Wilson R.K."/>
        </authorList>
    </citation>
    <scope>NUCLEOTIDE SEQUENCE [LARGE SCALE GENOMIC DNA]</scope>
    <source>
        <strain evidence="2 3">ATCC 29098</strain>
    </source>
</reference>
<proteinExistence type="predicted"/>
<evidence type="ECO:0000313" key="3">
    <source>
        <dbReference type="Proteomes" id="UP000003676"/>
    </source>
</evidence>
<evidence type="ECO:0000313" key="2">
    <source>
        <dbReference type="EMBL" id="EEB32748.1"/>
    </source>
</evidence>
<dbReference type="AlphaFoldDB" id="B6WW90"/>
<dbReference type="HOGENOM" id="CLU_2751243_0_0_7"/>